<dbReference type="InterPro" id="IPR052718">
    <property type="entry name" value="NmrA-type_oxidoreductase"/>
</dbReference>
<name>A0A316UH96_9BASI</name>
<dbReference type="PANTHER" id="PTHR47129">
    <property type="entry name" value="QUINONE OXIDOREDUCTASE 2"/>
    <property type="match status" value="1"/>
</dbReference>
<dbReference type="STRING" id="1684307.A0A316UH96"/>
<proteinExistence type="predicted"/>
<feature type="domain" description="NmrA-like" evidence="1">
    <location>
        <begin position="3"/>
        <end position="218"/>
    </location>
</feature>
<dbReference type="SUPFAM" id="SSF51735">
    <property type="entry name" value="NAD(P)-binding Rossmann-fold domains"/>
    <property type="match status" value="1"/>
</dbReference>
<gene>
    <name evidence="2" type="ORF">BCV69DRAFT_281531</name>
</gene>
<dbReference type="GeneID" id="37013755"/>
<accession>A0A316UH96</accession>
<dbReference type="Pfam" id="PF05368">
    <property type="entry name" value="NmrA"/>
    <property type="match status" value="1"/>
</dbReference>
<dbReference type="InterPro" id="IPR008030">
    <property type="entry name" value="NmrA-like"/>
</dbReference>
<dbReference type="InterPro" id="IPR036291">
    <property type="entry name" value="NAD(P)-bd_dom_sf"/>
</dbReference>
<evidence type="ECO:0000259" key="1">
    <source>
        <dbReference type="Pfam" id="PF05368"/>
    </source>
</evidence>
<dbReference type="Gene3D" id="3.40.50.720">
    <property type="entry name" value="NAD(P)-binding Rossmann-like Domain"/>
    <property type="match status" value="1"/>
</dbReference>
<dbReference type="Gene3D" id="3.90.25.10">
    <property type="entry name" value="UDP-galactose 4-epimerase, domain 1"/>
    <property type="match status" value="1"/>
</dbReference>
<evidence type="ECO:0000313" key="3">
    <source>
        <dbReference type="Proteomes" id="UP000245942"/>
    </source>
</evidence>
<keyword evidence="3" id="KW-1185">Reference proteome</keyword>
<protein>
    <submittedName>
        <fullName evidence="2">NAD(P)-binding protein</fullName>
    </submittedName>
</protein>
<evidence type="ECO:0000313" key="2">
    <source>
        <dbReference type="EMBL" id="PWN22555.1"/>
    </source>
</evidence>
<dbReference type="RefSeq" id="XP_025349715.1">
    <property type="nucleotide sequence ID" value="XM_025492021.1"/>
</dbReference>
<sequence>MLALTGTTGRIGGATLAAILKYDLISPSELVILTSSSPSSQPSSYAQLAESGTRILQANYDDPDSLTKAFAEAKADRFFLVSTPAIQMDFNDAPHGQGREKAHFSAIDAAVAAGVKHIYYTSLAFADGSQAGVMRAHFRTEAYLKKLRSEGKVGYTFIREGLYNESWPLYLGHYKPKGDEREEIVVAGDGPVSWTSVQDLGIGTATIITDRTDRWKDATMFLSLRHSLTLKESLAIVDGKKSLKVVSSEEYIRHYEEAGMPRAMLEWWCTTYPSLEAGHARIQDGTLEEILAAKGKKPDELAETVRAMKA</sequence>
<dbReference type="AlphaFoldDB" id="A0A316UH96"/>
<dbReference type="OrthoDB" id="419598at2759"/>
<reference evidence="2 3" key="1">
    <citation type="journal article" date="2018" name="Mol. Biol. Evol.">
        <title>Broad Genomic Sampling Reveals a Smut Pathogenic Ancestry of the Fungal Clade Ustilaginomycotina.</title>
        <authorList>
            <person name="Kijpornyongpan T."/>
            <person name="Mondo S.J."/>
            <person name="Barry K."/>
            <person name="Sandor L."/>
            <person name="Lee J."/>
            <person name="Lipzen A."/>
            <person name="Pangilinan J."/>
            <person name="LaButti K."/>
            <person name="Hainaut M."/>
            <person name="Henrissat B."/>
            <person name="Grigoriev I.V."/>
            <person name="Spatafora J.W."/>
            <person name="Aime M.C."/>
        </authorList>
    </citation>
    <scope>NUCLEOTIDE SEQUENCE [LARGE SCALE GENOMIC DNA]</scope>
    <source>
        <strain evidence="2 3">MCA 4718</strain>
    </source>
</reference>
<dbReference type="EMBL" id="KZ819323">
    <property type="protein sequence ID" value="PWN22555.1"/>
    <property type="molecule type" value="Genomic_DNA"/>
</dbReference>
<dbReference type="Proteomes" id="UP000245942">
    <property type="component" value="Unassembled WGS sequence"/>
</dbReference>
<organism evidence="2 3">
    <name type="scientific">Pseudomicrostroma glucosiphilum</name>
    <dbReference type="NCBI Taxonomy" id="1684307"/>
    <lineage>
        <taxon>Eukaryota</taxon>
        <taxon>Fungi</taxon>
        <taxon>Dikarya</taxon>
        <taxon>Basidiomycota</taxon>
        <taxon>Ustilaginomycotina</taxon>
        <taxon>Exobasidiomycetes</taxon>
        <taxon>Microstromatales</taxon>
        <taxon>Microstromatales incertae sedis</taxon>
        <taxon>Pseudomicrostroma</taxon>
    </lineage>
</organism>
<dbReference type="PANTHER" id="PTHR47129:SF1">
    <property type="entry name" value="NMRA-LIKE DOMAIN-CONTAINING PROTEIN"/>
    <property type="match status" value="1"/>
</dbReference>